<dbReference type="EMBL" id="FXZA01000001">
    <property type="protein sequence ID" value="SMX67327.1"/>
    <property type="molecule type" value="Genomic_DNA"/>
</dbReference>
<dbReference type="OrthoDB" id="529288at2"/>
<accession>A0A2H1HWM7</accession>
<sequence>MTKDKDFKNLVRTRMTETGENFTTARTALIAAKQTANRSAVPGSTTGRGATIDPEIARFRAKTLRTFMPDGRLVAIPTKRRALVLVLIEVLAALEPDRVYSEKQLGAILSDFHPDFALLRRELIDYRLLERNAHTGEYWVNPNPPTHTGSQAQEMAGLEVFLR</sequence>
<dbReference type="AlphaFoldDB" id="A0A2H1HWM7"/>
<dbReference type="GeneID" id="303221121"/>
<name>A0A2H1HWM7_BRELN</name>
<reference evidence="3" key="1">
    <citation type="submission" date="2017-03" db="EMBL/GenBank/DDBJ databases">
        <authorList>
            <person name="Monnet C."/>
        </authorList>
    </citation>
    <scope>NUCLEOTIDE SEQUENCE [LARGE SCALE GENOMIC DNA]</scope>
    <source>
        <strain evidence="3">Mu101</strain>
    </source>
</reference>
<evidence type="ECO:0000313" key="2">
    <source>
        <dbReference type="EMBL" id="SMX67327.1"/>
    </source>
</evidence>
<protein>
    <recommendedName>
        <fullName evidence="1">DUF2087 domain-containing protein</fullName>
    </recommendedName>
</protein>
<evidence type="ECO:0000313" key="3">
    <source>
        <dbReference type="Proteomes" id="UP000234498"/>
    </source>
</evidence>
<feature type="domain" description="DUF2087" evidence="1">
    <location>
        <begin position="72"/>
        <end position="140"/>
    </location>
</feature>
<dbReference type="Proteomes" id="UP000234498">
    <property type="component" value="Unassembled WGS sequence"/>
</dbReference>
<organism evidence="2 3">
    <name type="scientific">Brevibacterium linens</name>
    <dbReference type="NCBI Taxonomy" id="1703"/>
    <lineage>
        <taxon>Bacteria</taxon>
        <taxon>Bacillati</taxon>
        <taxon>Actinomycetota</taxon>
        <taxon>Actinomycetes</taxon>
        <taxon>Micrococcales</taxon>
        <taxon>Brevibacteriaceae</taxon>
        <taxon>Brevibacterium</taxon>
    </lineage>
</organism>
<proteinExistence type="predicted"/>
<dbReference type="RefSeq" id="WP_101593743.1">
    <property type="nucleotide sequence ID" value="NZ_CP026734.1"/>
</dbReference>
<dbReference type="Pfam" id="PF09860">
    <property type="entry name" value="DUF2087"/>
    <property type="match status" value="1"/>
</dbReference>
<gene>
    <name evidence="2" type="ORF">BLIN101_00687</name>
</gene>
<evidence type="ECO:0000259" key="1">
    <source>
        <dbReference type="Pfam" id="PF09860"/>
    </source>
</evidence>
<dbReference type="InterPro" id="IPR018656">
    <property type="entry name" value="DUF2087"/>
</dbReference>